<feature type="region of interest" description="Disordered" evidence="3">
    <location>
        <begin position="588"/>
        <end position="718"/>
    </location>
</feature>
<feature type="region of interest" description="Disordered" evidence="3">
    <location>
        <begin position="1"/>
        <end position="33"/>
    </location>
</feature>
<dbReference type="InterPro" id="IPR001606">
    <property type="entry name" value="ARID_dom"/>
</dbReference>
<feature type="compositionally biased region" description="Polar residues" evidence="3">
    <location>
        <begin position="278"/>
        <end position="290"/>
    </location>
</feature>
<dbReference type="InterPro" id="IPR003347">
    <property type="entry name" value="JmjC_dom"/>
</dbReference>
<reference evidence="7 8" key="1">
    <citation type="submission" date="2024-05" db="EMBL/GenBank/DDBJ databases">
        <title>Genetic variation in Jamaican populations of the coffee berry borer (Hypothenemus hampei).</title>
        <authorList>
            <person name="Errbii M."/>
            <person name="Myrie A."/>
        </authorList>
    </citation>
    <scope>NUCLEOTIDE SEQUENCE [LARGE SCALE GENOMIC DNA]</scope>
    <source>
        <strain evidence="7">JA-Hopewell-2020-01-JO</strain>
        <tissue evidence="7">Whole body</tissue>
    </source>
</reference>
<feature type="region of interest" description="Disordered" evidence="3">
    <location>
        <begin position="886"/>
        <end position="938"/>
    </location>
</feature>
<feature type="compositionally biased region" description="Basic and acidic residues" evidence="3">
    <location>
        <begin position="971"/>
        <end position="984"/>
    </location>
</feature>
<dbReference type="SMART" id="SM00545">
    <property type="entry name" value="JmjN"/>
    <property type="match status" value="1"/>
</dbReference>
<feature type="domain" description="ARID" evidence="4">
    <location>
        <begin position="1162"/>
        <end position="1254"/>
    </location>
</feature>
<feature type="domain" description="JmjN" evidence="5">
    <location>
        <begin position="1098"/>
        <end position="1139"/>
    </location>
</feature>
<dbReference type="InterPro" id="IPR004198">
    <property type="entry name" value="Znf_C5HC2"/>
</dbReference>
<dbReference type="GO" id="GO:0005634">
    <property type="term" value="C:nucleus"/>
    <property type="evidence" value="ECO:0007669"/>
    <property type="project" value="UniProtKB-SubCell"/>
</dbReference>
<evidence type="ECO:0000256" key="1">
    <source>
        <dbReference type="ARBA" id="ARBA00004123"/>
    </source>
</evidence>
<dbReference type="Gene3D" id="2.60.120.650">
    <property type="entry name" value="Cupin"/>
    <property type="match status" value="1"/>
</dbReference>
<name>A0ABD1FDM7_HYPHA</name>
<dbReference type="PANTHER" id="PTHR10694">
    <property type="entry name" value="LYSINE-SPECIFIC DEMETHYLASE"/>
    <property type="match status" value="1"/>
</dbReference>
<evidence type="ECO:0000256" key="2">
    <source>
        <dbReference type="ARBA" id="ARBA00023242"/>
    </source>
</evidence>
<dbReference type="PROSITE" id="PS51011">
    <property type="entry name" value="ARID"/>
    <property type="match status" value="1"/>
</dbReference>
<evidence type="ECO:0000259" key="5">
    <source>
        <dbReference type="PROSITE" id="PS51183"/>
    </source>
</evidence>
<accession>A0ABD1FDM7</accession>
<dbReference type="Gene3D" id="1.10.150.60">
    <property type="entry name" value="ARID DNA-binding domain"/>
    <property type="match status" value="1"/>
</dbReference>
<dbReference type="CDD" id="cd16870">
    <property type="entry name" value="ARID_JARD2"/>
    <property type="match status" value="1"/>
</dbReference>
<dbReference type="SMART" id="SM00501">
    <property type="entry name" value="BRIGHT"/>
    <property type="match status" value="1"/>
</dbReference>
<sequence>MFKQFSKKNSTMKRKRKEVCSSPILEENPKRTKVQAQRKFAQNSGVHSPIITPIRDIESVGDVSQTDTLLEPVELLPIKRPNTEDFLTFLCFRGTPILPSNLQFFNTASIVTDGQVHEIKGDCPKNGPIDITKCAGTSSSEKPFIAYGVRKRADPIVISKQMERKRRHALALQALRRKYQEQKMAKIRALTISKLSEKTTNKTLVKTNTVQKTETVTKKSNTLQKTKVIATKHVKVTTTQTLKTNLKPRMCLRSFRGKFVQKELPFRPRKPQSEEETSPTSLKSIKSTKNNVDKNEENAKLSVKRPQIKRRIILPSTIVTTIVKPKLRSTTMKKTVISRRKAQQRLRSRNVRPENKELLKKVEVKGKGNEEEEMSRRLTRRDSEQVKASEEVVKCLEVKKEVKIEETGGKRIKKDVNVKKVLTRRSEAQKVNESQTDSIKKKSLRNSKLEVKKAESSNKLSGIQKKSSNQENKKTGRESPKKIIETKSPTKKSDQEFSKKIQDLINTALKQVEQDTPQEKNVEIEVKIKVEQDVKPKKEPLEVELENSKRKTRRSESETVAVASVSRPTRKTKEAAAIYMEILSHKLVNDSTIDDDNVSIESYPELPNVKRTEQREIELKAQQAKTGPSSNVGVLRKRKSNPLVINSEDEEDDEDNDDDDDDEVSGKKDEECKRQTRRSAQILKESESDFSDESFRADIKVPKKRKNTRSRTCKTASTSSVLEKNVDIILEAARVLEEDVDSNESKKKPKKVVVKANSSFSDSDEEPLSKLTIKSTEDSTKKTRLSNRKTVTDKEATIMEPKPKRECTKRPSNYLPMLSSSDDEDDYFYGFNTSKNDVSKTLLAPSLDLLSKDLGRKGKVNMSNEQIEQWLKDSALAAKDNDVVPKFVEKKEPSSSKSNTVPKQEKIEPKSPANDRKWIFKKDKKDSMPNKNAFSPENECSVYAFGEEAEDVVSTPFRRPCRRPSSTATSRSEDESSKMTDDVNVKYQQAQQPQQFRKPQPSDSEDSRCFMTPKVMPQGKKTMTKATSSDVPRQPDSFDDSKYKVPSSPSASSSSSSKLYKKAGQKMKTKMSCESTLATPIRVTDFPKSTDAATLVEAPVFHPTEQEFQNPLDYIESIRTKAEQFGICKIVPPTGFKPECKVSDDMRFTAYNQYVHKMLHRWGPNFKEFLALRKYLATQSISLKSPPSIGGMEVDLPRLYHTVQSLGGLKEVIEKKKWSKVSDLMKIPKSAQDRVTKLDDIYCKYLLPYDTLSPAEREKLFDEIESYWTRKTQAEPTEEEEEDSDQELFVSDDDIEECTVKGKNMALNAFYRIARNTMSMFFKGPPEPAALEVEREFWRYVTEKQNHICVHSASIDCGTWGYGFAVSKNSPCAKHPWNLKVLSNNNGTVLRSLGPVMGVTIPTLHVGMVFSACCWYRDPHGLPWVEYLHTGASKIWYGIPKSSYEVFRTAMQKLVPNYCRDKELWLPSDTAMVPPDMLLDENVSLCKTIQEPGQFMVVFPKVYTSSICTGYVVSESVYFAPLHWLKTARGLFDELKNSYEPSMFSLDKLFVSIVNDNRTNHEVLTVIMPFVQELCTTEKENRIKLRKFGTLKEERMCEEPQSSKKKKIQSVDNDFECEICRTNLYVSMILDTQEDLVYCLEHAIALVEKEGKILDRLNLRYNLDETELENIPQKIQDLLDGKVQQNQPGKYAGLPTMLK</sequence>
<feature type="compositionally biased region" description="Basic and acidic residues" evidence="3">
    <location>
        <begin position="447"/>
        <end position="456"/>
    </location>
</feature>
<dbReference type="InterPro" id="IPR003349">
    <property type="entry name" value="JmjN"/>
</dbReference>
<feature type="region of interest" description="Disordered" evidence="3">
    <location>
        <begin position="426"/>
        <end position="499"/>
    </location>
</feature>
<dbReference type="SMART" id="SM00558">
    <property type="entry name" value="JmjC"/>
    <property type="match status" value="1"/>
</dbReference>
<protein>
    <recommendedName>
        <fullName evidence="9">Protein Jumonji</fullName>
    </recommendedName>
</protein>
<feature type="compositionally biased region" description="Basic residues" evidence="3">
    <location>
        <begin position="702"/>
        <end position="712"/>
    </location>
</feature>
<dbReference type="EMBL" id="JBDJPC010000001">
    <property type="protein sequence ID" value="KAL1517357.1"/>
    <property type="molecule type" value="Genomic_DNA"/>
</dbReference>
<evidence type="ECO:0000256" key="3">
    <source>
        <dbReference type="SAM" id="MobiDB-lite"/>
    </source>
</evidence>
<dbReference type="PROSITE" id="PS51183">
    <property type="entry name" value="JMJN"/>
    <property type="match status" value="1"/>
</dbReference>
<feature type="domain" description="JmjC" evidence="6">
    <location>
        <begin position="1371"/>
        <end position="1536"/>
    </location>
</feature>
<feature type="compositionally biased region" description="Basic and acidic residues" evidence="3">
    <location>
        <begin position="664"/>
        <end position="674"/>
    </location>
</feature>
<comment type="caution">
    <text evidence="7">The sequence shown here is derived from an EMBL/GenBank/DDBJ whole genome shotgun (WGS) entry which is preliminary data.</text>
</comment>
<dbReference type="FunFam" id="1.10.150.60:FF:000012">
    <property type="entry name" value="Blast:Protein Jumonji"/>
    <property type="match status" value="1"/>
</dbReference>
<gene>
    <name evidence="7" type="ORF">ABEB36_001128</name>
</gene>
<evidence type="ECO:0000313" key="7">
    <source>
        <dbReference type="EMBL" id="KAL1517357.1"/>
    </source>
</evidence>
<feature type="region of interest" description="Disordered" evidence="3">
    <location>
        <begin position="262"/>
        <end position="302"/>
    </location>
</feature>
<dbReference type="PANTHER" id="PTHR10694:SF113">
    <property type="entry name" value="PROTEIN JUMONJI"/>
    <property type="match status" value="1"/>
</dbReference>
<feature type="compositionally biased region" description="Basic and acidic residues" evidence="3">
    <location>
        <begin position="471"/>
        <end position="485"/>
    </location>
</feature>
<feature type="region of interest" description="Disordered" evidence="3">
    <location>
        <begin position="365"/>
        <end position="386"/>
    </location>
</feature>
<feature type="compositionally biased region" description="Polar residues" evidence="3">
    <location>
        <begin position="457"/>
        <end position="470"/>
    </location>
</feature>
<dbReference type="InterPro" id="IPR036431">
    <property type="entry name" value="ARID_dom_sf"/>
</dbReference>
<dbReference type="Proteomes" id="UP001566132">
    <property type="component" value="Unassembled WGS sequence"/>
</dbReference>
<feature type="compositionally biased region" description="Low complexity" evidence="3">
    <location>
        <begin position="1044"/>
        <end position="1058"/>
    </location>
</feature>
<organism evidence="7 8">
    <name type="scientific">Hypothenemus hampei</name>
    <name type="common">Coffee berry borer</name>
    <dbReference type="NCBI Taxonomy" id="57062"/>
    <lineage>
        <taxon>Eukaryota</taxon>
        <taxon>Metazoa</taxon>
        <taxon>Ecdysozoa</taxon>
        <taxon>Arthropoda</taxon>
        <taxon>Hexapoda</taxon>
        <taxon>Insecta</taxon>
        <taxon>Pterygota</taxon>
        <taxon>Neoptera</taxon>
        <taxon>Endopterygota</taxon>
        <taxon>Coleoptera</taxon>
        <taxon>Polyphaga</taxon>
        <taxon>Cucujiformia</taxon>
        <taxon>Curculionidae</taxon>
        <taxon>Scolytinae</taxon>
        <taxon>Hypothenemus</taxon>
    </lineage>
</organism>
<dbReference type="SUPFAM" id="SSF46774">
    <property type="entry name" value="ARID-like"/>
    <property type="match status" value="1"/>
</dbReference>
<keyword evidence="8" id="KW-1185">Reference proteome</keyword>
<evidence type="ECO:0000259" key="4">
    <source>
        <dbReference type="PROSITE" id="PS51011"/>
    </source>
</evidence>
<dbReference type="SUPFAM" id="SSF51197">
    <property type="entry name" value="Clavaminate synthase-like"/>
    <property type="match status" value="1"/>
</dbReference>
<proteinExistence type="predicted"/>
<keyword evidence="2" id="KW-0539">Nucleus</keyword>
<feature type="region of interest" description="Disordered" evidence="3">
    <location>
        <begin position="952"/>
        <end position="1063"/>
    </location>
</feature>
<dbReference type="Pfam" id="PF02373">
    <property type="entry name" value="JmjC"/>
    <property type="match status" value="1"/>
</dbReference>
<feature type="compositionally biased region" description="Basic and acidic residues" evidence="3">
    <location>
        <begin position="903"/>
        <end position="928"/>
    </location>
</feature>
<dbReference type="Pfam" id="PF01388">
    <property type="entry name" value="ARID"/>
    <property type="match status" value="1"/>
</dbReference>
<feature type="compositionally biased region" description="Acidic residues" evidence="3">
    <location>
        <begin position="647"/>
        <end position="663"/>
    </location>
</feature>
<feature type="compositionally biased region" description="Basic and acidic residues" evidence="3">
    <location>
        <begin position="608"/>
        <end position="619"/>
    </location>
</feature>
<evidence type="ECO:0000259" key="6">
    <source>
        <dbReference type="PROSITE" id="PS51184"/>
    </source>
</evidence>
<feature type="region of interest" description="Disordered" evidence="3">
    <location>
        <begin position="736"/>
        <end position="789"/>
    </location>
</feature>
<comment type="subcellular location">
    <subcellularLocation>
        <location evidence="1">Nucleus</location>
    </subcellularLocation>
</comment>
<dbReference type="SMART" id="SM01014">
    <property type="entry name" value="ARID"/>
    <property type="match status" value="1"/>
</dbReference>
<evidence type="ECO:0008006" key="9">
    <source>
        <dbReference type="Google" id="ProtNLM"/>
    </source>
</evidence>
<feature type="compositionally biased region" description="Low complexity" evidence="3">
    <location>
        <begin position="988"/>
        <end position="1001"/>
    </location>
</feature>
<feature type="compositionally biased region" description="Polar residues" evidence="3">
    <location>
        <begin position="623"/>
        <end position="632"/>
    </location>
</feature>
<feature type="compositionally biased region" description="Basic and acidic residues" evidence="3">
    <location>
        <begin position="531"/>
        <end position="557"/>
    </location>
</feature>
<feature type="region of interest" description="Disordered" evidence="3">
    <location>
        <begin position="531"/>
        <end position="573"/>
    </location>
</feature>
<evidence type="ECO:0000313" key="8">
    <source>
        <dbReference type="Proteomes" id="UP001566132"/>
    </source>
</evidence>
<dbReference type="Pfam" id="PF02375">
    <property type="entry name" value="JmjN"/>
    <property type="match status" value="1"/>
</dbReference>
<dbReference type="Pfam" id="PF02928">
    <property type="entry name" value="zf-C5HC2"/>
    <property type="match status" value="1"/>
</dbReference>
<dbReference type="PROSITE" id="PS51184">
    <property type="entry name" value="JMJC"/>
    <property type="match status" value="1"/>
</dbReference>